<organism evidence="2 3">
    <name type="scientific">Petrotoga mexicana DSM 14811</name>
    <dbReference type="NCBI Taxonomy" id="1122954"/>
    <lineage>
        <taxon>Bacteria</taxon>
        <taxon>Thermotogati</taxon>
        <taxon>Thermotogota</taxon>
        <taxon>Thermotogae</taxon>
        <taxon>Petrotogales</taxon>
        <taxon>Petrotogaceae</taxon>
        <taxon>Petrotoga</taxon>
    </lineage>
</organism>
<name>A0A2K1PFM5_9BACT</name>
<dbReference type="AlphaFoldDB" id="A0A2K1PFM5"/>
<proteinExistence type="predicted"/>
<feature type="region of interest" description="Disordered" evidence="1">
    <location>
        <begin position="32"/>
        <end position="52"/>
    </location>
</feature>
<reference evidence="2 3" key="1">
    <citation type="submission" date="2013-12" db="EMBL/GenBank/DDBJ databases">
        <title>Comparative genomics of Petrotoga isolates.</title>
        <authorList>
            <person name="Nesbo C.L."/>
            <person name="Charchuk R."/>
            <person name="Chow K."/>
        </authorList>
    </citation>
    <scope>NUCLEOTIDE SEQUENCE [LARGE SCALE GENOMIC DNA]</scope>
    <source>
        <strain evidence="2 3">DSM 14811</strain>
    </source>
</reference>
<evidence type="ECO:0000313" key="3">
    <source>
        <dbReference type="Proteomes" id="UP000236604"/>
    </source>
</evidence>
<evidence type="ECO:0000313" key="2">
    <source>
        <dbReference type="EMBL" id="PNS01578.1"/>
    </source>
</evidence>
<dbReference type="RefSeq" id="WP_169925076.1">
    <property type="nucleotide sequence ID" value="NZ_AZRN01000001.1"/>
</dbReference>
<comment type="caution">
    <text evidence="2">The sequence shown here is derived from an EMBL/GenBank/DDBJ whole genome shotgun (WGS) entry which is preliminary data.</text>
</comment>
<accession>A0A2K1PFM5</accession>
<sequence length="52" mass="6369">MLGWGFIIIKMVVVKDKNFKIISTSKKIRRIKKRGNKRKEVKKERRFNENDY</sequence>
<dbReference type="EMBL" id="AZRN01000001">
    <property type="protein sequence ID" value="PNS01578.1"/>
    <property type="molecule type" value="Genomic_DNA"/>
</dbReference>
<keyword evidence="3" id="KW-1185">Reference proteome</keyword>
<feature type="compositionally biased region" description="Basic and acidic residues" evidence="1">
    <location>
        <begin position="41"/>
        <end position="52"/>
    </location>
</feature>
<dbReference type="Proteomes" id="UP000236604">
    <property type="component" value="Unassembled WGS sequence"/>
</dbReference>
<protein>
    <submittedName>
        <fullName evidence="2">Uncharacterized protein</fullName>
    </submittedName>
</protein>
<gene>
    <name evidence="2" type="ORF">X927_00500</name>
</gene>
<evidence type="ECO:0000256" key="1">
    <source>
        <dbReference type="SAM" id="MobiDB-lite"/>
    </source>
</evidence>